<dbReference type="Proteomes" id="UP000094043">
    <property type="component" value="Chromosome 3"/>
</dbReference>
<gene>
    <name evidence="2" type="ORF">L203_102277</name>
</gene>
<dbReference type="AlphaFoldDB" id="A0AAJ8JRM9"/>
<dbReference type="KEGG" id="cdep:91086489"/>
<accession>A0AAJ8JRM9</accession>
<evidence type="ECO:0000313" key="2">
    <source>
        <dbReference type="EMBL" id="WVN87101.1"/>
    </source>
</evidence>
<reference evidence="2" key="2">
    <citation type="journal article" date="2022" name="Elife">
        <title>Obligate sexual reproduction of a homothallic fungus closely related to the Cryptococcus pathogenic species complex.</title>
        <authorList>
            <person name="Passer A.R."/>
            <person name="Clancey S.A."/>
            <person name="Shea T."/>
            <person name="David-Palma M."/>
            <person name="Averette A.F."/>
            <person name="Boekhout T."/>
            <person name="Porcel B.M."/>
            <person name="Nowrousian M."/>
            <person name="Cuomo C.A."/>
            <person name="Sun S."/>
            <person name="Heitman J."/>
            <person name="Coelho M.A."/>
        </authorList>
    </citation>
    <scope>NUCLEOTIDE SEQUENCE</scope>
    <source>
        <strain evidence="2">CBS 7841</strain>
    </source>
</reference>
<feature type="compositionally biased region" description="Basic and acidic residues" evidence="1">
    <location>
        <begin position="10"/>
        <end position="27"/>
    </location>
</feature>
<dbReference type="RefSeq" id="XP_066067801.1">
    <property type="nucleotide sequence ID" value="XM_066211704.1"/>
</dbReference>
<evidence type="ECO:0000256" key="1">
    <source>
        <dbReference type="SAM" id="MobiDB-lite"/>
    </source>
</evidence>
<dbReference type="GeneID" id="91086489"/>
<organism evidence="2 3">
    <name type="scientific">Cryptococcus depauperatus CBS 7841</name>
    <dbReference type="NCBI Taxonomy" id="1295531"/>
    <lineage>
        <taxon>Eukaryota</taxon>
        <taxon>Fungi</taxon>
        <taxon>Dikarya</taxon>
        <taxon>Basidiomycota</taxon>
        <taxon>Agaricomycotina</taxon>
        <taxon>Tremellomycetes</taxon>
        <taxon>Tremellales</taxon>
        <taxon>Cryptococcaceae</taxon>
        <taxon>Cryptococcus</taxon>
    </lineage>
</organism>
<dbReference type="EMBL" id="CP143786">
    <property type="protein sequence ID" value="WVN87101.1"/>
    <property type="molecule type" value="Genomic_DNA"/>
</dbReference>
<sequence length="90" mass="10407">MLTYQMRQNGRHDVHQQTHDTALRHMPQEQLAQDEPDSSHSTMYTVSKNPNPSAHITDGVRTANAEGSWRKIDDEEESLKECLWLYSIGR</sequence>
<feature type="compositionally biased region" description="Polar residues" evidence="1">
    <location>
        <begin position="39"/>
        <end position="54"/>
    </location>
</feature>
<evidence type="ECO:0000313" key="3">
    <source>
        <dbReference type="Proteomes" id="UP000094043"/>
    </source>
</evidence>
<proteinExistence type="predicted"/>
<protein>
    <submittedName>
        <fullName evidence="2">Uncharacterized protein</fullName>
    </submittedName>
</protein>
<reference evidence="2" key="1">
    <citation type="submission" date="2016-06" db="EMBL/GenBank/DDBJ databases">
        <authorList>
            <person name="Cuomo C."/>
            <person name="Litvintseva A."/>
            <person name="Heitman J."/>
            <person name="Chen Y."/>
            <person name="Sun S."/>
            <person name="Springer D."/>
            <person name="Dromer F."/>
            <person name="Young S."/>
            <person name="Zeng Q."/>
            <person name="Chapman S."/>
            <person name="Gujja S."/>
            <person name="Saif S."/>
            <person name="Birren B."/>
        </authorList>
    </citation>
    <scope>NUCLEOTIDE SEQUENCE</scope>
    <source>
        <strain evidence="2">CBS 7841</strain>
    </source>
</reference>
<name>A0AAJ8JRM9_9TREE</name>
<feature type="region of interest" description="Disordered" evidence="1">
    <location>
        <begin position="1"/>
        <end position="58"/>
    </location>
</feature>
<reference evidence="2" key="3">
    <citation type="submission" date="2024-01" db="EMBL/GenBank/DDBJ databases">
        <authorList>
            <person name="Coelho M.A."/>
            <person name="David-Palma M."/>
            <person name="Shea T."/>
            <person name="Sun S."/>
            <person name="Cuomo C.A."/>
            <person name="Heitman J."/>
        </authorList>
    </citation>
    <scope>NUCLEOTIDE SEQUENCE</scope>
    <source>
        <strain evidence="2">CBS 7841</strain>
    </source>
</reference>
<keyword evidence="3" id="KW-1185">Reference proteome</keyword>